<evidence type="ECO:0000313" key="2">
    <source>
        <dbReference type="Proteomes" id="UP000320799"/>
    </source>
</evidence>
<dbReference type="Proteomes" id="UP000320799">
    <property type="component" value="Segment"/>
</dbReference>
<protein>
    <recommendedName>
        <fullName evidence="3">Lipoprotein</fullName>
    </recommendedName>
</protein>
<reference evidence="1 2" key="1">
    <citation type="submission" date="2019-06" db="EMBL/GenBank/DDBJ databases">
        <authorList>
            <person name="Kincaid V.D."/>
            <person name="Fuller A."/>
            <person name="Hodges K."/>
            <person name="Bansal M."/>
            <person name="Essig J."/>
            <person name="Johnson A."/>
        </authorList>
    </citation>
    <scope>NUCLEOTIDE SEQUENCE [LARGE SCALE GENOMIC DNA]</scope>
</reference>
<evidence type="ECO:0008006" key="3">
    <source>
        <dbReference type="Google" id="ProtNLM"/>
    </source>
</evidence>
<sequence length="81" mass="8939">MSKVLIAAAVVLSLTGCDQLTEPKPRPQAMTEDGKIITLGTYYGEMCLDGFVALTSTHQSWWKLDKETRQPIKCAPIGEKQ</sequence>
<dbReference type="KEGG" id="vg:56136049"/>
<dbReference type="GeneID" id="56136049"/>
<name>A0A514CSY7_9CAUD</name>
<dbReference type="EMBL" id="MN094788">
    <property type="protein sequence ID" value="QDH83574.1"/>
    <property type="molecule type" value="Genomic_DNA"/>
</dbReference>
<keyword evidence="2" id="KW-1185">Reference proteome</keyword>
<dbReference type="PROSITE" id="PS51257">
    <property type="entry name" value="PROKAR_LIPOPROTEIN"/>
    <property type="match status" value="1"/>
</dbReference>
<proteinExistence type="predicted"/>
<evidence type="ECO:0000313" key="1">
    <source>
        <dbReference type="EMBL" id="QDH83574.1"/>
    </source>
</evidence>
<organism evidence="1 2">
    <name type="scientific">Achromobacter phage Motura</name>
    <dbReference type="NCBI Taxonomy" id="2591403"/>
    <lineage>
        <taxon>Viruses</taxon>
        <taxon>Duplodnaviria</taxon>
        <taxon>Heunggongvirae</taxon>
        <taxon>Uroviricota</taxon>
        <taxon>Caudoviricetes</taxon>
        <taxon>Moturavirus</taxon>
        <taxon>Moturavirus motura</taxon>
    </lineage>
</organism>
<dbReference type="RefSeq" id="YP_009903773.1">
    <property type="nucleotide sequence ID" value="NC_049849.1"/>
</dbReference>
<accession>A0A514CSY7</accession>